<feature type="domain" description="PNPLA" evidence="5">
    <location>
        <begin position="14"/>
        <end position="197"/>
    </location>
</feature>
<feature type="active site" description="Proton acceptor" evidence="4">
    <location>
        <position position="184"/>
    </location>
</feature>
<feature type="active site" description="Nucleophile" evidence="4">
    <location>
        <position position="48"/>
    </location>
</feature>
<dbReference type="PROSITE" id="PS51635">
    <property type="entry name" value="PNPLA"/>
    <property type="match status" value="1"/>
</dbReference>
<dbReference type="GO" id="GO:0016042">
    <property type="term" value="P:lipid catabolic process"/>
    <property type="evidence" value="ECO:0007669"/>
    <property type="project" value="UniProtKB-UniRule"/>
</dbReference>
<proteinExistence type="predicted"/>
<comment type="caution">
    <text evidence="6">The sequence shown here is derived from an EMBL/GenBank/DDBJ whole genome shotgun (WGS) entry which is preliminary data.</text>
</comment>
<dbReference type="InterPro" id="IPR002641">
    <property type="entry name" value="PNPLA_dom"/>
</dbReference>
<dbReference type="PANTHER" id="PTHR14226">
    <property type="entry name" value="NEUROPATHY TARGET ESTERASE/SWISS CHEESE D.MELANOGASTER"/>
    <property type="match status" value="1"/>
</dbReference>
<keyword evidence="3 4" id="KW-0443">Lipid metabolism</keyword>
<protein>
    <submittedName>
        <fullName evidence="6">NTE family protein</fullName>
    </submittedName>
</protein>
<dbReference type="EMBL" id="JACHGB010000005">
    <property type="protein sequence ID" value="MBB5272515.1"/>
    <property type="molecule type" value="Genomic_DNA"/>
</dbReference>
<keyword evidence="2 4" id="KW-0442">Lipid degradation</keyword>
<evidence type="ECO:0000313" key="6">
    <source>
        <dbReference type="EMBL" id="MBB5272515.1"/>
    </source>
</evidence>
<reference evidence="6 7" key="1">
    <citation type="submission" date="2020-08" db="EMBL/GenBank/DDBJ databases">
        <title>Genomic Encyclopedia of Type Strains, Phase IV (KMG-IV): sequencing the most valuable type-strain genomes for metagenomic binning, comparative biology and taxonomic classification.</title>
        <authorList>
            <person name="Goeker M."/>
        </authorList>
    </citation>
    <scope>NUCLEOTIDE SEQUENCE [LARGE SCALE GENOMIC DNA]</scope>
    <source>
        <strain evidence="6 7">DSM 29781</strain>
    </source>
</reference>
<dbReference type="GO" id="GO:0016787">
    <property type="term" value="F:hydrolase activity"/>
    <property type="evidence" value="ECO:0007669"/>
    <property type="project" value="UniProtKB-UniRule"/>
</dbReference>
<keyword evidence="7" id="KW-1185">Reference proteome</keyword>
<dbReference type="InterPro" id="IPR016035">
    <property type="entry name" value="Acyl_Trfase/lysoPLipase"/>
</dbReference>
<sequence>MARAAKAAQPTVNLALQGGGSHGAFTWGVLDRLLEDGRLSFEGVSGASAGAMNAAVLAHGWAEDGRDGARAALERFWGAVGSNGSLFGAALLGPWADLIARTLSPYQFNPVNLNPLRSILDAHIDFERLRAASPLRLFVAATSVRTGHVRVFRSAEMSADVLLASSCLPTVFQAVEIEGEHYWDGGFLADPPLFPFFYECGTRDLLLVMVNPLARDTVPRRPGDIADRLNEITFNAALIAEMRAIAFAQKLLREDWLRPAYRGRLKDVLVHVVRADGALTELGVDSKANTAMPFLRDLHERGRQVASAWLEADLASVGVRDSIDLRRTFLTED</sequence>
<gene>
    <name evidence="6" type="ORF">HNQ70_002538</name>
</gene>
<dbReference type="Proteomes" id="UP000532440">
    <property type="component" value="Unassembled WGS sequence"/>
</dbReference>
<dbReference type="RefSeq" id="WP_183968125.1">
    <property type="nucleotide sequence ID" value="NZ_BAABEW010000022.1"/>
</dbReference>
<name>A0A7W8M9N3_9BURK</name>
<evidence type="ECO:0000256" key="4">
    <source>
        <dbReference type="PROSITE-ProRule" id="PRU01161"/>
    </source>
</evidence>
<feature type="short sequence motif" description="GXGXXG" evidence="4">
    <location>
        <begin position="18"/>
        <end position="23"/>
    </location>
</feature>
<dbReference type="SUPFAM" id="SSF52151">
    <property type="entry name" value="FabD/lysophospholipase-like"/>
    <property type="match status" value="1"/>
</dbReference>
<evidence type="ECO:0000259" key="5">
    <source>
        <dbReference type="PROSITE" id="PS51635"/>
    </source>
</evidence>
<evidence type="ECO:0000256" key="1">
    <source>
        <dbReference type="ARBA" id="ARBA00022801"/>
    </source>
</evidence>
<dbReference type="PANTHER" id="PTHR14226:SF78">
    <property type="entry name" value="SLR0060 PROTEIN"/>
    <property type="match status" value="1"/>
</dbReference>
<feature type="short sequence motif" description="DGA/G" evidence="4">
    <location>
        <begin position="184"/>
        <end position="186"/>
    </location>
</feature>
<evidence type="ECO:0000256" key="3">
    <source>
        <dbReference type="ARBA" id="ARBA00023098"/>
    </source>
</evidence>
<feature type="short sequence motif" description="GXSXG" evidence="4">
    <location>
        <begin position="46"/>
        <end position="50"/>
    </location>
</feature>
<evidence type="ECO:0000256" key="2">
    <source>
        <dbReference type="ARBA" id="ARBA00022963"/>
    </source>
</evidence>
<organism evidence="6 7">
    <name type="scientific">Quisquiliibacterium transsilvanicum</name>
    <dbReference type="NCBI Taxonomy" id="1549638"/>
    <lineage>
        <taxon>Bacteria</taxon>
        <taxon>Pseudomonadati</taxon>
        <taxon>Pseudomonadota</taxon>
        <taxon>Betaproteobacteria</taxon>
        <taxon>Burkholderiales</taxon>
        <taxon>Burkholderiaceae</taxon>
        <taxon>Quisquiliibacterium</taxon>
    </lineage>
</organism>
<accession>A0A7W8M9N3</accession>
<dbReference type="AlphaFoldDB" id="A0A7W8M9N3"/>
<dbReference type="Pfam" id="PF01734">
    <property type="entry name" value="Patatin"/>
    <property type="match status" value="1"/>
</dbReference>
<evidence type="ECO:0000313" key="7">
    <source>
        <dbReference type="Proteomes" id="UP000532440"/>
    </source>
</evidence>
<dbReference type="InterPro" id="IPR050301">
    <property type="entry name" value="NTE"/>
</dbReference>
<dbReference type="Gene3D" id="3.40.1090.10">
    <property type="entry name" value="Cytosolic phospholipase A2 catalytic domain"/>
    <property type="match status" value="2"/>
</dbReference>
<keyword evidence="1 4" id="KW-0378">Hydrolase</keyword>